<feature type="domain" description="OBG-type G" evidence="7">
    <location>
        <begin position="3"/>
        <end position="259"/>
    </location>
</feature>
<proteinExistence type="inferred from homology"/>
<dbReference type="EMBL" id="BOVJ01000201">
    <property type="protein sequence ID" value="GIQ66676.1"/>
    <property type="molecule type" value="Genomic_DNA"/>
</dbReference>
<organism evidence="9 10">
    <name type="scientific">Paenibacillus cisolokensis</name>
    <dbReference type="NCBI Taxonomy" id="1658519"/>
    <lineage>
        <taxon>Bacteria</taxon>
        <taxon>Bacillati</taxon>
        <taxon>Bacillota</taxon>
        <taxon>Bacilli</taxon>
        <taxon>Bacillales</taxon>
        <taxon>Paenibacillaceae</taxon>
        <taxon>Paenibacillus</taxon>
    </lineage>
</organism>
<keyword evidence="5" id="KW-0460">Magnesium</keyword>
<dbReference type="InterPro" id="IPR012675">
    <property type="entry name" value="Beta-grasp_dom_sf"/>
</dbReference>
<dbReference type="CDD" id="cd01900">
    <property type="entry name" value="YchF"/>
    <property type="match status" value="1"/>
</dbReference>
<dbReference type="PANTHER" id="PTHR23305">
    <property type="entry name" value="OBG GTPASE FAMILY"/>
    <property type="match status" value="1"/>
</dbReference>
<keyword evidence="4 6" id="KW-0067">ATP-binding</keyword>
<evidence type="ECO:0000256" key="5">
    <source>
        <dbReference type="ARBA" id="ARBA00022842"/>
    </source>
</evidence>
<dbReference type="PIRSF" id="PIRSF006641">
    <property type="entry name" value="CHP00092"/>
    <property type="match status" value="1"/>
</dbReference>
<dbReference type="InterPro" id="IPR027417">
    <property type="entry name" value="P-loop_NTPase"/>
</dbReference>
<dbReference type="InterPro" id="IPR013029">
    <property type="entry name" value="YchF_C"/>
</dbReference>
<dbReference type="SUPFAM" id="SSF52540">
    <property type="entry name" value="P-loop containing nucleoside triphosphate hydrolases"/>
    <property type="match status" value="1"/>
</dbReference>
<keyword evidence="2" id="KW-0479">Metal-binding</keyword>
<dbReference type="InterPro" id="IPR004396">
    <property type="entry name" value="ATPase_YchF/OLA1"/>
</dbReference>
<evidence type="ECO:0000259" key="8">
    <source>
        <dbReference type="PROSITE" id="PS51880"/>
    </source>
</evidence>
<dbReference type="NCBIfam" id="TIGR00092">
    <property type="entry name" value="redox-regulated ATPase YchF"/>
    <property type="match status" value="1"/>
</dbReference>
<dbReference type="HAMAP" id="MF_00944">
    <property type="entry name" value="YchF_OLA1_ATPase"/>
    <property type="match status" value="1"/>
</dbReference>
<evidence type="ECO:0000256" key="2">
    <source>
        <dbReference type="ARBA" id="ARBA00022723"/>
    </source>
</evidence>
<dbReference type="SUPFAM" id="SSF81271">
    <property type="entry name" value="TGS-like"/>
    <property type="match status" value="1"/>
</dbReference>
<dbReference type="InterPro" id="IPR031167">
    <property type="entry name" value="G_OBG"/>
</dbReference>
<comment type="function">
    <text evidence="6">ATPase that binds to both the 70S ribosome and the 50S ribosomal subunit in a nucleotide-independent manner.</text>
</comment>
<dbReference type="Pfam" id="PF01926">
    <property type="entry name" value="MMR_HSR1"/>
    <property type="match status" value="1"/>
</dbReference>
<evidence type="ECO:0000259" key="7">
    <source>
        <dbReference type="PROSITE" id="PS51710"/>
    </source>
</evidence>
<sequence length="366" mass="40177">MPLSCGIVGLPNVGKSTLFNAITQAGAESANYPFCTIDPNVGVVEVPDERLDKLTEIVKPNRTVPTAFEFVDIAGLVAGASKGEGLGNKFLAHIREVDAIVHVVRCFRDDNITHVAGRVDPLSDIQTINLELILADLDTVEKRMERTRKSMKGGDKKPAQELAVLERLKEALYNDKPARSVELSDEERLVVRDLHLLTMKPVLYAANVSESEAADADNNPFVQQVREFAAAEGAEVVPISARVEAEIAELDGDDKKLFLEELGLAESGLNRLIKAAYKLLGLYTYFTAGVQEVRAWTIRKGTKAPQAAGVIHSDFERGFIRAEVVSYDDLVAAGSMNAVRERGQLRLEGKDYVVQDGDIMHFRFNV</sequence>
<dbReference type="PROSITE" id="PS51880">
    <property type="entry name" value="TGS"/>
    <property type="match status" value="1"/>
</dbReference>
<dbReference type="PRINTS" id="PR00326">
    <property type="entry name" value="GTP1OBG"/>
</dbReference>
<dbReference type="PANTHER" id="PTHR23305:SF18">
    <property type="entry name" value="OBG-TYPE G DOMAIN-CONTAINING PROTEIN"/>
    <property type="match status" value="1"/>
</dbReference>
<keyword evidence="10" id="KW-1185">Reference proteome</keyword>
<accession>A0ABQ4NFP2</accession>
<comment type="similarity">
    <text evidence="6">Belongs to the TRAFAC class OBG-HflX-like GTPase superfamily. OBG GTPase family. YchF/OLA1 subfamily.</text>
</comment>
<dbReference type="InterPro" id="IPR006073">
    <property type="entry name" value="GTP-bd"/>
</dbReference>
<dbReference type="InterPro" id="IPR012676">
    <property type="entry name" value="TGS-like"/>
</dbReference>
<dbReference type="PROSITE" id="PS51710">
    <property type="entry name" value="G_OBG"/>
    <property type="match status" value="1"/>
</dbReference>
<keyword evidence="3 6" id="KW-0547">Nucleotide-binding</keyword>
<comment type="caution">
    <text evidence="9">The sequence shown here is derived from an EMBL/GenBank/DDBJ whole genome shotgun (WGS) entry which is preliminary data.</text>
</comment>
<evidence type="ECO:0000313" key="10">
    <source>
        <dbReference type="Proteomes" id="UP000680304"/>
    </source>
</evidence>
<evidence type="ECO:0000256" key="6">
    <source>
        <dbReference type="HAMAP-Rule" id="MF_00944"/>
    </source>
</evidence>
<dbReference type="Proteomes" id="UP000680304">
    <property type="component" value="Unassembled WGS sequence"/>
</dbReference>
<comment type="cofactor">
    <cofactor evidence="1">
        <name>Mg(2+)</name>
        <dbReference type="ChEBI" id="CHEBI:18420"/>
    </cofactor>
</comment>
<evidence type="ECO:0000256" key="4">
    <source>
        <dbReference type="ARBA" id="ARBA00022840"/>
    </source>
</evidence>
<dbReference type="InterPro" id="IPR041706">
    <property type="entry name" value="YchF_N"/>
</dbReference>
<evidence type="ECO:0000256" key="1">
    <source>
        <dbReference type="ARBA" id="ARBA00001946"/>
    </source>
</evidence>
<dbReference type="InterPro" id="IPR023192">
    <property type="entry name" value="TGS-like_dom_sf"/>
</dbReference>
<dbReference type="InterPro" id="IPR004095">
    <property type="entry name" value="TGS"/>
</dbReference>
<reference evidence="9 10" key="1">
    <citation type="submission" date="2021-04" db="EMBL/GenBank/DDBJ databases">
        <title>Draft genome sequence of Paenibacillus cisolokensis, LC2-13A.</title>
        <authorList>
            <person name="Uke A."/>
            <person name="Chhe C."/>
            <person name="Baramee S."/>
            <person name="Kosugi A."/>
        </authorList>
    </citation>
    <scope>NUCLEOTIDE SEQUENCE [LARGE SCALE GENOMIC DNA]</scope>
    <source>
        <strain evidence="9 10">LC2-13A</strain>
    </source>
</reference>
<feature type="binding site" evidence="6">
    <location>
        <begin position="12"/>
        <end position="17"/>
    </location>
    <ligand>
        <name>ATP</name>
        <dbReference type="ChEBI" id="CHEBI:30616"/>
    </ligand>
</feature>
<evidence type="ECO:0000313" key="9">
    <source>
        <dbReference type="EMBL" id="GIQ66676.1"/>
    </source>
</evidence>
<feature type="domain" description="TGS" evidence="8">
    <location>
        <begin position="281"/>
        <end position="364"/>
    </location>
</feature>
<evidence type="ECO:0000256" key="3">
    <source>
        <dbReference type="ARBA" id="ARBA00022741"/>
    </source>
</evidence>
<gene>
    <name evidence="6 9" type="primary">ychF</name>
    <name evidence="9" type="ORF">PACILC2_52440</name>
</gene>
<dbReference type="Gene3D" id="3.10.20.30">
    <property type="match status" value="1"/>
</dbReference>
<dbReference type="Gene3D" id="1.10.150.300">
    <property type="entry name" value="TGS-like domain"/>
    <property type="match status" value="1"/>
</dbReference>
<dbReference type="RefSeq" id="WP_062490080.1">
    <property type="nucleotide sequence ID" value="NZ_BOVJ01000201.1"/>
</dbReference>
<dbReference type="Gene3D" id="3.40.50.300">
    <property type="entry name" value="P-loop containing nucleotide triphosphate hydrolases"/>
    <property type="match status" value="1"/>
</dbReference>
<name>A0ABQ4NFP2_9BACL</name>
<dbReference type="Pfam" id="PF06071">
    <property type="entry name" value="YchF-GTPase_C"/>
    <property type="match status" value="1"/>
</dbReference>
<protein>
    <recommendedName>
        <fullName evidence="6">Ribosome-binding ATPase YchF</fullName>
    </recommendedName>
</protein>
<dbReference type="CDD" id="cd04867">
    <property type="entry name" value="TGS_YchF_OLA1"/>
    <property type="match status" value="1"/>
</dbReference>